<gene>
    <name evidence="2" type="ORF">NCTC11923_00509</name>
</gene>
<dbReference type="STRING" id="1278298.GCA_000428685_00032"/>
<accession>A0A448KAE3</accession>
<dbReference type="RefSeq" id="WP_026426232.1">
    <property type="nucleotide sequence ID" value="NZ_CBCRWE010000040.1"/>
</dbReference>
<organism evidence="2 3">
    <name type="scientific">Actinomyces slackii</name>
    <dbReference type="NCBI Taxonomy" id="52774"/>
    <lineage>
        <taxon>Bacteria</taxon>
        <taxon>Bacillati</taxon>
        <taxon>Actinomycetota</taxon>
        <taxon>Actinomycetes</taxon>
        <taxon>Actinomycetales</taxon>
        <taxon>Actinomycetaceae</taxon>
        <taxon>Actinomyces</taxon>
    </lineage>
</organism>
<keyword evidence="3" id="KW-1185">Reference proteome</keyword>
<feature type="transmembrane region" description="Helical" evidence="1">
    <location>
        <begin position="107"/>
        <end position="131"/>
    </location>
</feature>
<dbReference type="PANTHER" id="PTHR37309">
    <property type="entry name" value="SLR0284 PROTEIN"/>
    <property type="match status" value="1"/>
</dbReference>
<sequence length="135" mass="13862">MEMVIRTLGNAVGLWLATRLLSGLSVPEGASTAGMWINLLVVGAILALVNSLVKPVAKFVALPLYILTFGLFALVVNGAMLRLAGWLTDSLGALGAGGSIPLGLEVTSFGTAIMGSLIVSVISAIIVSVLVDRDQ</sequence>
<feature type="transmembrane region" description="Helical" evidence="1">
    <location>
        <begin position="65"/>
        <end position="87"/>
    </location>
</feature>
<dbReference type="InterPro" id="IPR007165">
    <property type="entry name" value="Phage_holin_4_2"/>
</dbReference>
<evidence type="ECO:0000256" key="1">
    <source>
        <dbReference type="SAM" id="Phobius"/>
    </source>
</evidence>
<evidence type="ECO:0000313" key="3">
    <source>
        <dbReference type="Proteomes" id="UP000276899"/>
    </source>
</evidence>
<keyword evidence="1" id="KW-1133">Transmembrane helix</keyword>
<evidence type="ECO:0000313" key="2">
    <source>
        <dbReference type="EMBL" id="VEG73895.1"/>
    </source>
</evidence>
<dbReference type="PANTHER" id="PTHR37309:SF1">
    <property type="entry name" value="SLR0284 PROTEIN"/>
    <property type="match status" value="1"/>
</dbReference>
<dbReference type="EMBL" id="LR134363">
    <property type="protein sequence ID" value="VEG73895.1"/>
    <property type="molecule type" value="Genomic_DNA"/>
</dbReference>
<dbReference type="KEGG" id="asla:NCTC11923_00509"/>
<protein>
    <submittedName>
        <fullName evidence="2">Membrane protein of uncharacterized function</fullName>
    </submittedName>
</protein>
<dbReference type="AlphaFoldDB" id="A0A448KAE3"/>
<feature type="transmembrane region" description="Helical" evidence="1">
    <location>
        <begin position="33"/>
        <end position="53"/>
    </location>
</feature>
<proteinExistence type="predicted"/>
<dbReference type="Proteomes" id="UP000276899">
    <property type="component" value="Chromosome"/>
</dbReference>
<name>A0A448KAE3_9ACTO</name>
<keyword evidence="1" id="KW-0472">Membrane</keyword>
<dbReference type="Pfam" id="PF04020">
    <property type="entry name" value="Phage_holin_4_2"/>
    <property type="match status" value="1"/>
</dbReference>
<keyword evidence="1" id="KW-0812">Transmembrane</keyword>
<reference evidence="2 3" key="1">
    <citation type="submission" date="2018-12" db="EMBL/GenBank/DDBJ databases">
        <authorList>
            <consortium name="Pathogen Informatics"/>
        </authorList>
    </citation>
    <scope>NUCLEOTIDE SEQUENCE [LARGE SCALE GENOMIC DNA]</scope>
    <source>
        <strain evidence="2 3">NCTC11923</strain>
    </source>
</reference>